<sequence>MTPSAHRRLAIGVLSLIAGLADCLGWTLLHGSFTAHITGNLVVVAADAARGRSVPAATLLAIPAFILVTAAATLLSVRVRGELTVQRRLLSGQTVLLIAAAASGSGTATLLTAVCAMAVQNVLLHLLFSPAPSTAVMTGNVVAATIAVVRLAATRDDRPAAAAAFGNAWPLLAGFTIGCVAAGIAATALAGRAWLLPAAVSLATTAWLWNRTTNNSTIEGARHAADQH</sequence>
<dbReference type="PANTHER" id="PTHR37314:SF5">
    <property type="entry name" value="SLR0142 PROTEIN"/>
    <property type="match status" value="1"/>
</dbReference>
<feature type="transmembrane region" description="Helical" evidence="1">
    <location>
        <begin position="165"/>
        <end position="186"/>
    </location>
</feature>
<keyword evidence="1" id="KW-0812">Transmembrane</keyword>
<dbReference type="AlphaFoldDB" id="A0A919IV61"/>
<keyword evidence="3" id="KW-1185">Reference proteome</keyword>
<dbReference type="Proteomes" id="UP000619479">
    <property type="component" value="Unassembled WGS sequence"/>
</dbReference>
<feature type="transmembrane region" description="Helical" evidence="1">
    <location>
        <begin position="95"/>
        <end position="119"/>
    </location>
</feature>
<feature type="transmembrane region" description="Helical" evidence="1">
    <location>
        <begin position="56"/>
        <end position="75"/>
    </location>
</feature>
<keyword evidence="1" id="KW-0472">Membrane</keyword>
<feature type="transmembrane region" description="Helical" evidence="1">
    <location>
        <begin position="131"/>
        <end position="153"/>
    </location>
</feature>
<dbReference type="PANTHER" id="PTHR37314">
    <property type="entry name" value="SLR0142 PROTEIN"/>
    <property type="match status" value="1"/>
</dbReference>
<dbReference type="EMBL" id="BOMH01000073">
    <property type="protein sequence ID" value="GID70288.1"/>
    <property type="molecule type" value="Genomic_DNA"/>
</dbReference>
<protein>
    <recommendedName>
        <fullName evidence="4">DUF1275 domain-containing protein</fullName>
    </recommendedName>
</protein>
<comment type="caution">
    <text evidence="2">The sequence shown here is derived from an EMBL/GenBank/DDBJ whole genome shotgun (WGS) entry which is preliminary data.</text>
</comment>
<proteinExistence type="predicted"/>
<evidence type="ECO:0008006" key="4">
    <source>
        <dbReference type="Google" id="ProtNLM"/>
    </source>
</evidence>
<evidence type="ECO:0000256" key="1">
    <source>
        <dbReference type="SAM" id="Phobius"/>
    </source>
</evidence>
<feature type="transmembrane region" description="Helical" evidence="1">
    <location>
        <begin position="192"/>
        <end position="209"/>
    </location>
</feature>
<evidence type="ECO:0000313" key="3">
    <source>
        <dbReference type="Proteomes" id="UP000619479"/>
    </source>
</evidence>
<reference evidence="2" key="1">
    <citation type="submission" date="2021-01" db="EMBL/GenBank/DDBJ databases">
        <title>Whole genome shotgun sequence of Actinoplanes cyaneus NBRC 14990.</title>
        <authorList>
            <person name="Komaki H."/>
            <person name="Tamura T."/>
        </authorList>
    </citation>
    <scope>NUCLEOTIDE SEQUENCE</scope>
    <source>
        <strain evidence="2">NBRC 14990</strain>
    </source>
</reference>
<evidence type="ECO:0000313" key="2">
    <source>
        <dbReference type="EMBL" id="GID70288.1"/>
    </source>
</evidence>
<name>A0A919IV61_9ACTN</name>
<dbReference type="Pfam" id="PF06912">
    <property type="entry name" value="DUF1275"/>
    <property type="match status" value="1"/>
</dbReference>
<gene>
    <name evidence="2" type="ORF">Acy02nite_81690</name>
</gene>
<accession>A0A919IV61</accession>
<organism evidence="2 3">
    <name type="scientific">Actinoplanes cyaneus</name>
    <dbReference type="NCBI Taxonomy" id="52696"/>
    <lineage>
        <taxon>Bacteria</taxon>
        <taxon>Bacillati</taxon>
        <taxon>Actinomycetota</taxon>
        <taxon>Actinomycetes</taxon>
        <taxon>Micromonosporales</taxon>
        <taxon>Micromonosporaceae</taxon>
        <taxon>Actinoplanes</taxon>
    </lineage>
</organism>
<dbReference type="RefSeq" id="WP_203753915.1">
    <property type="nucleotide sequence ID" value="NZ_BAAAUC010000035.1"/>
</dbReference>
<dbReference type="InterPro" id="IPR010699">
    <property type="entry name" value="DUF1275"/>
</dbReference>
<keyword evidence="1" id="KW-1133">Transmembrane helix</keyword>